<accession>A0A3B0ZHY1</accession>
<dbReference type="GO" id="GO:0004141">
    <property type="term" value="F:dethiobiotin synthase activity"/>
    <property type="evidence" value="ECO:0007669"/>
    <property type="project" value="UniProtKB-EC"/>
</dbReference>
<dbReference type="GO" id="GO:0005829">
    <property type="term" value="C:cytosol"/>
    <property type="evidence" value="ECO:0007669"/>
    <property type="project" value="TreeGrafter"/>
</dbReference>
<keyword evidence="4" id="KW-0547">Nucleotide-binding</keyword>
<evidence type="ECO:0000256" key="4">
    <source>
        <dbReference type="ARBA" id="ARBA00022741"/>
    </source>
</evidence>
<dbReference type="EMBL" id="UOFP01000231">
    <property type="protein sequence ID" value="VAW88680.1"/>
    <property type="molecule type" value="Genomic_DNA"/>
</dbReference>
<dbReference type="FunFam" id="3.40.50.300:FF:000292">
    <property type="entry name" value="ATP-dependent dethiobiotin synthetase BioD"/>
    <property type="match status" value="1"/>
</dbReference>
<evidence type="ECO:0000256" key="2">
    <source>
        <dbReference type="ARBA" id="ARBA00022598"/>
    </source>
</evidence>
<sequence>MNHGFFITGTDTEVGKTYVSCALLRAFSRNGKHVLAMKPVASGCQNSGYGLRNDDALQLISNSDRKLPYETVNPYAFKPAIAPHIAAKQANITIDLPHLEQCYQAIASQADVTIVEGAGGWLVPLNEQHSIADLAAMLALPVILVVGIRLGCINHALLSAAAIRERGLKLAGWVANCVDPNCACIEKNIHSISQRIDTPCLGEIPFDPQADAEKRSYYLKIRSLL</sequence>
<evidence type="ECO:0000256" key="1">
    <source>
        <dbReference type="ARBA" id="ARBA00022490"/>
    </source>
</evidence>
<dbReference type="Pfam" id="PF13500">
    <property type="entry name" value="AAA_26"/>
    <property type="match status" value="1"/>
</dbReference>
<evidence type="ECO:0000313" key="8">
    <source>
        <dbReference type="EMBL" id="VAW88680.1"/>
    </source>
</evidence>
<keyword evidence="2 8" id="KW-0436">Ligase</keyword>
<keyword evidence="7" id="KW-0460">Magnesium</keyword>
<dbReference type="AlphaFoldDB" id="A0A3B0ZHY1"/>
<dbReference type="SUPFAM" id="SSF52540">
    <property type="entry name" value="P-loop containing nucleoside triphosphate hydrolases"/>
    <property type="match status" value="1"/>
</dbReference>
<evidence type="ECO:0000256" key="6">
    <source>
        <dbReference type="ARBA" id="ARBA00022840"/>
    </source>
</evidence>
<protein>
    <submittedName>
        <fullName evidence="8">Dethiobiotin synthetase</fullName>
        <ecNumber evidence="8">6.3.3.3</ecNumber>
    </submittedName>
</protein>
<dbReference type="GO" id="GO:0042803">
    <property type="term" value="F:protein homodimerization activity"/>
    <property type="evidence" value="ECO:0007669"/>
    <property type="project" value="UniProtKB-ARBA"/>
</dbReference>
<dbReference type="HAMAP" id="MF_00336">
    <property type="entry name" value="BioD"/>
    <property type="match status" value="1"/>
</dbReference>
<evidence type="ECO:0000256" key="5">
    <source>
        <dbReference type="ARBA" id="ARBA00022756"/>
    </source>
</evidence>
<dbReference type="PANTHER" id="PTHR43210">
    <property type="entry name" value="DETHIOBIOTIN SYNTHETASE"/>
    <property type="match status" value="1"/>
</dbReference>
<dbReference type="PANTHER" id="PTHR43210:SF5">
    <property type="entry name" value="DETHIOBIOTIN SYNTHETASE"/>
    <property type="match status" value="1"/>
</dbReference>
<keyword evidence="1" id="KW-0963">Cytoplasm</keyword>
<dbReference type="GO" id="GO:0000287">
    <property type="term" value="F:magnesium ion binding"/>
    <property type="evidence" value="ECO:0007669"/>
    <property type="project" value="InterPro"/>
</dbReference>
<gene>
    <name evidence="8" type="ORF">MNBD_GAMMA18-603</name>
</gene>
<reference evidence="8" key="1">
    <citation type="submission" date="2018-06" db="EMBL/GenBank/DDBJ databases">
        <authorList>
            <person name="Zhirakovskaya E."/>
        </authorList>
    </citation>
    <scope>NUCLEOTIDE SEQUENCE</scope>
</reference>
<dbReference type="EC" id="6.3.3.3" evidence="8"/>
<name>A0A3B0ZHY1_9ZZZZ</name>
<evidence type="ECO:0000256" key="7">
    <source>
        <dbReference type="ARBA" id="ARBA00022842"/>
    </source>
</evidence>
<dbReference type="GO" id="GO:0005524">
    <property type="term" value="F:ATP binding"/>
    <property type="evidence" value="ECO:0007669"/>
    <property type="project" value="UniProtKB-KW"/>
</dbReference>
<keyword evidence="3" id="KW-0479">Metal-binding</keyword>
<dbReference type="NCBIfam" id="TIGR00347">
    <property type="entry name" value="bioD"/>
    <property type="match status" value="1"/>
</dbReference>
<dbReference type="CDD" id="cd03109">
    <property type="entry name" value="DTBS"/>
    <property type="match status" value="1"/>
</dbReference>
<proteinExistence type="inferred from homology"/>
<dbReference type="InterPro" id="IPR004472">
    <property type="entry name" value="DTB_synth_BioD"/>
</dbReference>
<dbReference type="InterPro" id="IPR027417">
    <property type="entry name" value="P-loop_NTPase"/>
</dbReference>
<dbReference type="PIRSF" id="PIRSF006755">
    <property type="entry name" value="DTB_synth"/>
    <property type="match status" value="1"/>
</dbReference>
<organism evidence="8">
    <name type="scientific">hydrothermal vent metagenome</name>
    <dbReference type="NCBI Taxonomy" id="652676"/>
    <lineage>
        <taxon>unclassified sequences</taxon>
        <taxon>metagenomes</taxon>
        <taxon>ecological metagenomes</taxon>
    </lineage>
</organism>
<evidence type="ECO:0000256" key="3">
    <source>
        <dbReference type="ARBA" id="ARBA00022723"/>
    </source>
</evidence>
<keyword evidence="5" id="KW-0093">Biotin biosynthesis</keyword>
<dbReference type="UniPathway" id="UPA00078"/>
<dbReference type="GO" id="GO:0009102">
    <property type="term" value="P:biotin biosynthetic process"/>
    <property type="evidence" value="ECO:0007669"/>
    <property type="project" value="UniProtKB-UniPathway"/>
</dbReference>
<dbReference type="Gene3D" id="3.40.50.300">
    <property type="entry name" value="P-loop containing nucleotide triphosphate hydrolases"/>
    <property type="match status" value="1"/>
</dbReference>
<keyword evidence="6" id="KW-0067">ATP-binding</keyword>